<sequence length="132" mass="14486">MALLFPLFPLAFAAMWIVVSLLLSRMGGWTSLADVYRIDSEDPPGLSRFVTGRFNLINYSSCLRVASTAEHLYLSVLLPFRIGHPALLIPWSDIKIQDPSKGMLGRTASLSVCGVSIDLPNRFLPPNPKSLG</sequence>
<dbReference type="AlphaFoldDB" id="A0A5C5WDU0"/>
<protein>
    <submittedName>
        <fullName evidence="1">Uncharacterized protein</fullName>
    </submittedName>
</protein>
<gene>
    <name evidence="1" type="ORF">Pla22_52290</name>
</gene>
<dbReference type="Proteomes" id="UP000316598">
    <property type="component" value="Unassembled WGS sequence"/>
</dbReference>
<accession>A0A5C5WDU0</accession>
<organism evidence="1 2">
    <name type="scientific">Rubripirellula amarantea</name>
    <dbReference type="NCBI Taxonomy" id="2527999"/>
    <lineage>
        <taxon>Bacteria</taxon>
        <taxon>Pseudomonadati</taxon>
        <taxon>Planctomycetota</taxon>
        <taxon>Planctomycetia</taxon>
        <taxon>Pirellulales</taxon>
        <taxon>Pirellulaceae</taxon>
        <taxon>Rubripirellula</taxon>
    </lineage>
</organism>
<proteinExistence type="predicted"/>
<comment type="caution">
    <text evidence="1">The sequence shown here is derived from an EMBL/GenBank/DDBJ whole genome shotgun (WGS) entry which is preliminary data.</text>
</comment>
<dbReference type="EMBL" id="SJPI01000006">
    <property type="protein sequence ID" value="TWT47862.1"/>
    <property type="molecule type" value="Genomic_DNA"/>
</dbReference>
<evidence type="ECO:0000313" key="2">
    <source>
        <dbReference type="Proteomes" id="UP000316598"/>
    </source>
</evidence>
<reference evidence="1 2" key="1">
    <citation type="submission" date="2019-02" db="EMBL/GenBank/DDBJ databases">
        <title>Deep-cultivation of Planctomycetes and their phenomic and genomic characterization uncovers novel biology.</title>
        <authorList>
            <person name="Wiegand S."/>
            <person name="Jogler M."/>
            <person name="Boedeker C."/>
            <person name="Pinto D."/>
            <person name="Vollmers J."/>
            <person name="Rivas-Marin E."/>
            <person name="Kohn T."/>
            <person name="Peeters S.H."/>
            <person name="Heuer A."/>
            <person name="Rast P."/>
            <person name="Oberbeckmann S."/>
            <person name="Bunk B."/>
            <person name="Jeske O."/>
            <person name="Meyerdierks A."/>
            <person name="Storesund J.E."/>
            <person name="Kallscheuer N."/>
            <person name="Luecker S."/>
            <person name="Lage O.M."/>
            <person name="Pohl T."/>
            <person name="Merkel B.J."/>
            <person name="Hornburger P."/>
            <person name="Mueller R.-W."/>
            <person name="Bruemmer F."/>
            <person name="Labrenz M."/>
            <person name="Spormann A.M."/>
            <person name="Op Den Camp H."/>
            <person name="Overmann J."/>
            <person name="Amann R."/>
            <person name="Jetten M.S.M."/>
            <person name="Mascher T."/>
            <person name="Medema M.H."/>
            <person name="Devos D.P."/>
            <person name="Kaster A.-K."/>
            <person name="Ovreas L."/>
            <person name="Rohde M."/>
            <person name="Galperin M.Y."/>
            <person name="Jogler C."/>
        </authorList>
    </citation>
    <scope>NUCLEOTIDE SEQUENCE [LARGE SCALE GENOMIC DNA]</scope>
    <source>
        <strain evidence="1 2">Pla22</strain>
    </source>
</reference>
<evidence type="ECO:0000313" key="1">
    <source>
        <dbReference type="EMBL" id="TWT47862.1"/>
    </source>
</evidence>
<keyword evidence="2" id="KW-1185">Reference proteome</keyword>
<name>A0A5C5WDU0_9BACT</name>